<name>A0AAV4DI37_9GAST</name>
<organism evidence="1 2">
    <name type="scientific">Plakobranchus ocellatus</name>
    <dbReference type="NCBI Taxonomy" id="259542"/>
    <lineage>
        <taxon>Eukaryota</taxon>
        <taxon>Metazoa</taxon>
        <taxon>Spiralia</taxon>
        <taxon>Lophotrochozoa</taxon>
        <taxon>Mollusca</taxon>
        <taxon>Gastropoda</taxon>
        <taxon>Heterobranchia</taxon>
        <taxon>Euthyneura</taxon>
        <taxon>Panpulmonata</taxon>
        <taxon>Sacoglossa</taxon>
        <taxon>Placobranchoidea</taxon>
        <taxon>Plakobranchidae</taxon>
        <taxon>Plakobranchus</taxon>
    </lineage>
</organism>
<evidence type="ECO:0000313" key="1">
    <source>
        <dbReference type="EMBL" id="GFO43894.1"/>
    </source>
</evidence>
<sequence>MNPLPLQPTLSKPSMLYTTHYSQPCIVTLHCIYISFELSKQTLLSTVNLLSTSEHGTTQPATPAVNWQDPYQTAEEPSLQVKAANYTRVNERTGEALLMFAGPPGPPGHITTVTLSKNDVKNHRPVDQTDQVGEAISLSGFWTLANNLCTDISPPQRNGAVSRIEAVLHALAIHEKEVTEAASPT</sequence>
<comment type="caution">
    <text evidence="1">The sequence shown here is derived from an EMBL/GenBank/DDBJ whole genome shotgun (WGS) entry which is preliminary data.</text>
</comment>
<gene>
    <name evidence="1" type="ORF">PoB_007039900</name>
</gene>
<dbReference type="Proteomes" id="UP000735302">
    <property type="component" value="Unassembled WGS sequence"/>
</dbReference>
<dbReference type="EMBL" id="BLXT01007928">
    <property type="protein sequence ID" value="GFO43894.1"/>
    <property type="molecule type" value="Genomic_DNA"/>
</dbReference>
<protein>
    <submittedName>
        <fullName evidence="1">Uncharacterized protein</fullName>
    </submittedName>
</protein>
<reference evidence="1 2" key="1">
    <citation type="journal article" date="2021" name="Elife">
        <title>Chloroplast acquisition without the gene transfer in kleptoplastic sea slugs, Plakobranchus ocellatus.</title>
        <authorList>
            <person name="Maeda T."/>
            <person name="Takahashi S."/>
            <person name="Yoshida T."/>
            <person name="Shimamura S."/>
            <person name="Takaki Y."/>
            <person name="Nagai Y."/>
            <person name="Toyoda A."/>
            <person name="Suzuki Y."/>
            <person name="Arimoto A."/>
            <person name="Ishii H."/>
            <person name="Satoh N."/>
            <person name="Nishiyama T."/>
            <person name="Hasebe M."/>
            <person name="Maruyama T."/>
            <person name="Minagawa J."/>
            <person name="Obokata J."/>
            <person name="Shigenobu S."/>
        </authorList>
    </citation>
    <scope>NUCLEOTIDE SEQUENCE [LARGE SCALE GENOMIC DNA]</scope>
</reference>
<keyword evidence="2" id="KW-1185">Reference proteome</keyword>
<evidence type="ECO:0000313" key="2">
    <source>
        <dbReference type="Proteomes" id="UP000735302"/>
    </source>
</evidence>
<accession>A0AAV4DI37</accession>
<proteinExistence type="predicted"/>
<dbReference type="AlphaFoldDB" id="A0AAV4DI37"/>